<dbReference type="InterPro" id="IPR013425">
    <property type="entry name" value="Autotrns_rpt"/>
</dbReference>
<dbReference type="Pfam" id="PF01569">
    <property type="entry name" value="PAP2"/>
    <property type="match status" value="1"/>
</dbReference>
<evidence type="ECO:0000259" key="4">
    <source>
        <dbReference type="SMART" id="SM00014"/>
    </source>
</evidence>
<evidence type="ECO:0000256" key="3">
    <source>
        <dbReference type="SAM" id="SignalP"/>
    </source>
</evidence>
<keyword evidence="1 3" id="KW-0732">Signal</keyword>
<feature type="chain" id="PRO_5013095477" evidence="3">
    <location>
        <begin position="36"/>
        <end position="680"/>
    </location>
</feature>
<dbReference type="STRING" id="150121.SAMN06296010_1620"/>
<evidence type="ECO:0000313" key="5">
    <source>
        <dbReference type="EMBL" id="SMG29700.1"/>
    </source>
</evidence>
<dbReference type="InterPro" id="IPR036938">
    <property type="entry name" value="PAP2/HPO_sf"/>
</dbReference>
<proteinExistence type="predicted"/>
<dbReference type="NCBIfam" id="TIGR02601">
    <property type="entry name" value="autotrns_rpt"/>
    <property type="match status" value="1"/>
</dbReference>
<dbReference type="AlphaFoldDB" id="A0A1X7JNA3"/>
<dbReference type="Pfam" id="PF12951">
    <property type="entry name" value="PATR"/>
    <property type="match status" value="1"/>
</dbReference>
<evidence type="ECO:0000313" key="6">
    <source>
        <dbReference type="Proteomes" id="UP000193244"/>
    </source>
</evidence>
<dbReference type="InterPro" id="IPR006311">
    <property type="entry name" value="TAT_signal"/>
</dbReference>
<dbReference type="SUPFAM" id="SSF48317">
    <property type="entry name" value="Acid phosphatase/Vanadium-dependent haloperoxidase"/>
    <property type="match status" value="1"/>
</dbReference>
<evidence type="ECO:0000256" key="2">
    <source>
        <dbReference type="SAM" id="Phobius"/>
    </source>
</evidence>
<keyword evidence="6" id="KW-1185">Reference proteome</keyword>
<gene>
    <name evidence="5" type="ORF">SAMN06296010_1620</name>
</gene>
<organism evidence="5 6">
    <name type="scientific">Agreia pratensis</name>
    <dbReference type="NCBI Taxonomy" id="150121"/>
    <lineage>
        <taxon>Bacteria</taxon>
        <taxon>Bacillati</taxon>
        <taxon>Actinomycetota</taxon>
        <taxon>Actinomycetes</taxon>
        <taxon>Micrococcales</taxon>
        <taxon>Microbacteriaceae</taxon>
        <taxon>Agreia</taxon>
    </lineage>
</organism>
<dbReference type="PROSITE" id="PS51318">
    <property type="entry name" value="TAT"/>
    <property type="match status" value="1"/>
</dbReference>
<dbReference type="InterPro" id="IPR000326">
    <property type="entry name" value="PAP2/HPO"/>
</dbReference>
<dbReference type="SMART" id="SM00014">
    <property type="entry name" value="acidPPc"/>
    <property type="match status" value="1"/>
</dbReference>
<dbReference type="Proteomes" id="UP000193244">
    <property type="component" value="Unassembled WGS sequence"/>
</dbReference>
<keyword evidence="2" id="KW-0472">Membrane</keyword>
<dbReference type="RefSeq" id="WP_085484734.1">
    <property type="nucleotide sequence ID" value="NZ_FXAY01000002.1"/>
</dbReference>
<dbReference type="OrthoDB" id="9805301at2"/>
<feature type="transmembrane region" description="Helical" evidence="2">
    <location>
        <begin position="644"/>
        <end position="662"/>
    </location>
</feature>
<protein>
    <submittedName>
        <fullName evidence="5">Autotransporter-associated beta strand repeat-containing protein</fullName>
    </submittedName>
</protein>
<dbReference type="EMBL" id="FXAY01000002">
    <property type="protein sequence ID" value="SMG29700.1"/>
    <property type="molecule type" value="Genomic_DNA"/>
</dbReference>
<reference evidence="6" key="1">
    <citation type="submission" date="2017-04" db="EMBL/GenBank/DDBJ databases">
        <authorList>
            <person name="Varghese N."/>
            <person name="Submissions S."/>
        </authorList>
    </citation>
    <scope>NUCLEOTIDE SEQUENCE [LARGE SCALE GENOMIC DNA]</scope>
    <source>
        <strain evidence="6">VKM Ac-2510</strain>
    </source>
</reference>
<keyword evidence="2" id="KW-0812">Transmembrane</keyword>
<evidence type="ECO:0000256" key="1">
    <source>
        <dbReference type="ARBA" id="ARBA00022729"/>
    </source>
</evidence>
<keyword evidence="2" id="KW-1133">Transmembrane helix</keyword>
<feature type="signal peptide" evidence="3">
    <location>
        <begin position="1"/>
        <end position="35"/>
    </location>
</feature>
<feature type="domain" description="Phosphatidic acid phosphatase type 2/haloperoxidase" evidence="4">
    <location>
        <begin position="197"/>
        <end position="318"/>
    </location>
</feature>
<sequence length="680" mass="69688">MNAPSPTRRTRRIRIAVAAALAATVACSVAAPAQAAPTDSIVAQPDAWGRYFVDAWASNSTGNTTPQSNVAIGLLSPMLEYWTPDANPTAQFDANGKFIPSSVGTIKNQAVLDANIATAAGITQSRTAEQSTQAYLIDRRNQNYSAINGLGPYADAFRAGTNAGTTIPDQIPTDATTVKYDDAGNSNGAWADSGTTYGPMVDLVNQFRNSAASTNPAKAYYNYARPFRWSDSVEVLPTLVPAEKTDAEWQSDGGYPSGHTNAGYLASYALAYAAPERFQQILTSASEIGNSRIVAGMHSPGDVIGGRIMSTAVAAAALNQPGNAALKQSARANAATLFATTPSGSDAFADRGSNEKLYEQRLTYGLPRVGDTTKSAVVPKGAEVLLETRQPYLSADQRRWVLQSTALPSGYALLDDSEGWGRLNLFAAADGYSAFSTDVTVDMNAADGGFSSADSWRNDIDGAGSLTKQGTGVLTLTGDNSYLGGTVVEGGQLAATSPTAFGTGSVSVAGGILSESATAPVVIGGNLAVLTGGELDLSIDSSAAAMNIAGNLAVAGKVKTTFANGFVPADDQVIATYTGSASNIDLASFSFEGLPAGYTPSVVLRDGAVHLLNRTPAAGDAAGDPGDSATASTLAATGATLPPLLPLGALGMLLAGGALIAARSRTRIRSEGMTCKGGRA</sequence>
<dbReference type="Gene3D" id="1.20.144.10">
    <property type="entry name" value="Phosphatidic acid phosphatase type 2/haloperoxidase"/>
    <property type="match status" value="1"/>
</dbReference>
<accession>A0A1X7JNA3</accession>
<name>A0A1X7JNA3_9MICO</name>